<evidence type="ECO:0000256" key="8">
    <source>
        <dbReference type="RuleBase" id="RU368017"/>
    </source>
</evidence>
<dbReference type="GO" id="GO:0005743">
    <property type="term" value="C:mitochondrial inner membrane"/>
    <property type="evidence" value="ECO:0007669"/>
    <property type="project" value="UniProtKB-SubCell"/>
</dbReference>
<dbReference type="InterPro" id="IPR013837">
    <property type="entry name" value="ATP_synth_F0_suB"/>
</dbReference>
<sequence>MLRTFAAKAARPVSRALPRSSQVMGLRQLHGSPVSQDNKEPLPPSYIEQYKLDDPTRYVPLTLGGFGLATVTGLYHIDGETQLLALWVLFCGTVYSRGGPMIAEMMDEMKFAIKNEATKLQEAEIKAVKAAIEAHKSQLSIYDDVKSLFQSQEEVVKNIVSSAENRLKREIRNDTVAKLDQLVLSESQLSDELRKVLVSGANQSVKDAYLGGDAKKLKATALDAAIAALSNPESAKKDSSVTELYLKHFKDFQTQLKEKSGTEIEFTKEEQAELQEAADAIIRRDNLNISYTAPKSGKLSIV</sequence>
<organism evidence="9 10">
    <name type="scientific">Hondaea fermentalgiana</name>
    <dbReference type="NCBI Taxonomy" id="2315210"/>
    <lineage>
        <taxon>Eukaryota</taxon>
        <taxon>Sar</taxon>
        <taxon>Stramenopiles</taxon>
        <taxon>Bigyra</taxon>
        <taxon>Labyrinthulomycetes</taxon>
        <taxon>Thraustochytrida</taxon>
        <taxon>Thraustochytriidae</taxon>
        <taxon>Hondaea</taxon>
    </lineage>
</organism>
<evidence type="ECO:0000313" key="10">
    <source>
        <dbReference type="Proteomes" id="UP000241890"/>
    </source>
</evidence>
<name>A0A2R5H2L2_9STRA</name>
<dbReference type="InParanoid" id="A0A2R5H2L2"/>
<comment type="similarity">
    <text evidence="8">Belongs to the eukaryotic ATPase B chain family.</text>
</comment>
<dbReference type="PANTHER" id="PTHR12733">
    <property type="entry name" value="MITOCHONDRIAL ATP SYNTHASE B CHAIN"/>
    <property type="match status" value="1"/>
</dbReference>
<comment type="function">
    <text evidence="8">Subunit b, of the mitochondrial membrane ATP synthase complex (F(1)F(0) ATP synthase or Complex V) that produces ATP from ADP in the presence of a proton gradient across the membrane which is generated by electron transport complexes of the respiratory chain. ATP synthase complex consist of a soluble F(1) head domain - the catalytic core - and a membrane F(1) domain - the membrane proton channel. These two domains are linked by a central stalk rotating inside the F(1) region and a stationary peripheral stalk. During catalysis, ATP synthesis in the catalytic domain of F(1) is coupled via a rotary mechanism of the central stalk subunits to proton translocation. In vivo, can only synthesize ATP although its ATP hydrolase activity can be activated artificially in vitro. Part of the complex F(0) domain. Part of the complex F(0) domain and the peripheric stalk, which acts as a stator to hold the catalytic alpha(3)beta(3) subcomplex and subunit a/ATP6 static relative to the rotary elements.</text>
</comment>
<evidence type="ECO:0000256" key="5">
    <source>
        <dbReference type="ARBA" id="ARBA00023065"/>
    </source>
</evidence>
<dbReference type="AlphaFoldDB" id="A0A2R5H2L2"/>
<evidence type="ECO:0000313" key="9">
    <source>
        <dbReference type="EMBL" id="GBG34634.1"/>
    </source>
</evidence>
<evidence type="ECO:0000256" key="4">
    <source>
        <dbReference type="ARBA" id="ARBA00022792"/>
    </source>
</evidence>
<dbReference type="PANTHER" id="PTHR12733:SF3">
    <property type="entry name" value="ATP SYNTHASE F(0) COMPLEX SUBUNIT B1, MITOCHONDRIAL"/>
    <property type="match status" value="1"/>
</dbReference>
<comment type="subunit">
    <text evidence="8">F-type ATPases have 2 components, CF(1) - the catalytic core - and CF(0) - the membrane proton channel. CF(1) and CF(0) have multiple subunits.</text>
</comment>
<comment type="subcellular location">
    <subcellularLocation>
        <location evidence="8">Mitochondrion</location>
    </subcellularLocation>
    <subcellularLocation>
        <location evidence="8">Mitochondrion inner membrane</location>
    </subcellularLocation>
</comment>
<keyword evidence="1 8" id="KW-0813">Transport</keyword>
<dbReference type="GO" id="GO:0015986">
    <property type="term" value="P:proton motive force-driven ATP synthesis"/>
    <property type="evidence" value="ECO:0007669"/>
    <property type="project" value="UniProtKB-UniRule"/>
</dbReference>
<dbReference type="Pfam" id="PF05405">
    <property type="entry name" value="Mt_ATP-synt_B"/>
    <property type="match status" value="1"/>
</dbReference>
<keyword evidence="10" id="KW-1185">Reference proteome</keyword>
<evidence type="ECO:0000256" key="2">
    <source>
        <dbReference type="ARBA" id="ARBA00022547"/>
    </source>
</evidence>
<keyword evidence="2 8" id="KW-0138">CF(0)</keyword>
<gene>
    <name evidence="9" type="ORF">FCC1311_108562</name>
</gene>
<evidence type="ECO:0000256" key="7">
    <source>
        <dbReference type="ARBA" id="ARBA00023136"/>
    </source>
</evidence>
<dbReference type="GO" id="GO:0015078">
    <property type="term" value="F:proton transmembrane transporter activity"/>
    <property type="evidence" value="ECO:0007669"/>
    <property type="project" value="UniProtKB-UniRule"/>
</dbReference>
<keyword evidence="4 8" id="KW-0999">Mitochondrion inner membrane</keyword>
<keyword evidence="5 8" id="KW-0406">Ion transport</keyword>
<keyword evidence="6 8" id="KW-0496">Mitochondrion</keyword>
<dbReference type="InterPro" id="IPR008688">
    <property type="entry name" value="ATP_synth_Bsub_B/MI25"/>
</dbReference>
<comment type="caution">
    <text evidence="9">The sequence shown here is derived from an EMBL/GenBank/DDBJ whole genome shotgun (WGS) entry which is preliminary data.</text>
</comment>
<proteinExistence type="inferred from homology"/>
<keyword evidence="7 8" id="KW-0472">Membrane</keyword>
<protein>
    <recommendedName>
        <fullName evidence="8">ATP synthase subunit b</fullName>
    </recommendedName>
</protein>
<reference evidence="9 10" key="1">
    <citation type="submission" date="2017-12" db="EMBL/GenBank/DDBJ databases">
        <title>Sequencing, de novo assembly and annotation of complete genome of a new Thraustochytrid species, strain FCC1311.</title>
        <authorList>
            <person name="Sedici K."/>
            <person name="Godart F."/>
            <person name="Aiese Cigliano R."/>
            <person name="Sanseverino W."/>
            <person name="Barakat M."/>
            <person name="Ortet P."/>
            <person name="Marechal E."/>
            <person name="Cagnac O."/>
            <person name="Amato A."/>
        </authorList>
    </citation>
    <scope>NUCLEOTIDE SEQUENCE [LARGE SCALE GENOMIC DNA]</scope>
</reference>
<accession>A0A2R5H2L2</accession>
<evidence type="ECO:0000256" key="6">
    <source>
        <dbReference type="ARBA" id="ARBA00023128"/>
    </source>
</evidence>
<evidence type="ECO:0000256" key="1">
    <source>
        <dbReference type="ARBA" id="ARBA00022448"/>
    </source>
</evidence>
<dbReference type="GO" id="GO:0045259">
    <property type="term" value="C:proton-transporting ATP synthase complex"/>
    <property type="evidence" value="ECO:0007669"/>
    <property type="project" value="UniProtKB-KW"/>
</dbReference>
<evidence type="ECO:0000256" key="3">
    <source>
        <dbReference type="ARBA" id="ARBA00022781"/>
    </source>
</evidence>
<keyword evidence="3 8" id="KW-0375">Hydrogen ion transport</keyword>
<dbReference type="OrthoDB" id="42859at2759"/>
<dbReference type="EMBL" id="BEYU01000205">
    <property type="protein sequence ID" value="GBG34634.1"/>
    <property type="molecule type" value="Genomic_DNA"/>
</dbReference>
<dbReference type="Proteomes" id="UP000241890">
    <property type="component" value="Unassembled WGS sequence"/>
</dbReference>